<feature type="compositionally biased region" description="Basic and acidic residues" evidence="1">
    <location>
        <begin position="73"/>
        <end position="88"/>
    </location>
</feature>
<proteinExistence type="predicted"/>
<name>A0A6U3KX49_BIGNA</name>
<sequence length="214" mass="24321">MIPVLLTLLSIIIPSEARWQPEHERAILQGKAAHDLRNTTALVQENHQRYPKISSSRFEETRVFSPIVQQEQEPQKLQKPKDTVVHETTESDANTIEQLLSSSSQTSSHGDGDPGETVVKVAESSGPFGVSLGDWALIIFIGLVTFVAVYVLRQYIKQVISILETSCYWTMKGIMYPFQLLFIGMRSLSYPVKEFCVYTYNATDEYYRPWKVVS</sequence>
<dbReference type="AlphaFoldDB" id="A0A6U3KX49"/>
<keyword evidence="2" id="KW-0812">Transmembrane</keyword>
<keyword evidence="2" id="KW-0472">Membrane</keyword>
<organism evidence="4">
    <name type="scientific">Bigelowiella natans</name>
    <name type="common">Pedinomonas minutissima</name>
    <name type="synonym">Chlorarachnion sp. (strain CCMP621)</name>
    <dbReference type="NCBI Taxonomy" id="227086"/>
    <lineage>
        <taxon>Eukaryota</taxon>
        <taxon>Sar</taxon>
        <taxon>Rhizaria</taxon>
        <taxon>Cercozoa</taxon>
        <taxon>Chlorarachniophyceae</taxon>
        <taxon>Bigelowiella</taxon>
    </lineage>
</organism>
<feature type="signal peptide" evidence="3">
    <location>
        <begin position="1"/>
        <end position="17"/>
    </location>
</feature>
<protein>
    <submittedName>
        <fullName evidence="4">Uncharacterized protein</fullName>
    </submittedName>
</protein>
<keyword evidence="3" id="KW-0732">Signal</keyword>
<gene>
    <name evidence="4" type="ORF">BIGN1055_LOCUS983</name>
</gene>
<evidence type="ECO:0000256" key="3">
    <source>
        <dbReference type="SAM" id="SignalP"/>
    </source>
</evidence>
<evidence type="ECO:0000256" key="1">
    <source>
        <dbReference type="SAM" id="MobiDB-lite"/>
    </source>
</evidence>
<reference evidence="4" key="1">
    <citation type="submission" date="2021-01" db="EMBL/GenBank/DDBJ databases">
        <authorList>
            <person name="Corre E."/>
            <person name="Pelletier E."/>
            <person name="Niang G."/>
            <person name="Scheremetjew M."/>
            <person name="Finn R."/>
            <person name="Kale V."/>
            <person name="Holt S."/>
            <person name="Cochrane G."/>
            <person name="Meng A."/>
            <person name="Brown T."/>
            <person name="Cohen L."/>
        </authorList>
    </citation>
    <scope>NUCLEOTIDE SEQUENCE</scope>
    <source>
        <strain evidence="4">CCMP1258.1</strain>
    </source>
</reference>
<accession>A0A6U3KX49</accession>
<feature type="region of interest" description="Disordered" evidence="1">
    <location>
        <begin position="69"/>
        <end position="88"/>
    </location>
</feature>
<feature type="transmembrane region" description="Helical" evidence="2">
    <location>
        <begin position="135"/>
        <end position="152"/>
    </location>
</feature>
<evidence type="ECO:0000313" key="4">
    <source>
        <dbReference type="EMBL" id="CAD9580118.1"/>
    </source>
</evidence>
<feature type="chain" id="PRO_5030160032" evidence="3">
    <location>
        <begin position="18"/>
        <end position="214"/>
    </location>
</feature>
<dbReference type="EMBL" id="HBHA01001545">
    <property type="protein sequence ID" value="CAD9580118.1"/>
    <property type="molecule type" value="Transcribed_RNA"/>
</dbReference>
<evidence type="ECO:0000256" key="2">
    <source>
        <dbReference type="SAM" id="Phobius"/>
    </source>
</evidence>
<keyword evidence="2" id="KW-1133">Transmembrane helix</keyword>